<dbReference type="AlphaFoldDB" id="A0A1Z4C4T2"/>
<dbReference type="RefSeq" id="WP_088621382.1">
    <property type="nucleotide sequence ID" value="NZ_CP022129.1"/>
</dbReference>
<evidence type="ECO:0000313" key="2">
    <source>
        <dbReference type="EMBL" id="ASF48520.1"/>
    </source>
</evidence>
<dbReference type="InterPro" id="IPR036388">
    <property type="entry name" value="WH-like_DNA-bd_sf"/>
</dbReference>
<dbReference type="Proteomes" id="UP000197019">
    <property type="component" value="Chromosome"/>
</dbReference>
<accession>A0A1Z4C4T2</accession>
<dbReference type="PANTHER" id="PTHR33169">
    <property type="entry name" value="PADR-FAMILY TRANSCRIPTIONAL REGULATOR"/>
    <property type="match status" value="1"/>
</dbReference>
<evidence type="ECO:0000259" key="1">
    <source>
        <dbReference type="Pfam" id="PF03551"/>
    </source>
</evidence>
<keyword evidence="3" id="KW-1185">Reference proteome</keyword>
<dbReference type="Pfam" id="PF03551">
    <property type="entry name" value="PadR"/>
    <property type="match status" value="1"/>
</dbReference>
<protein>
    <submittedName>
        <fullName evidence="2">PadR family transcriptional regulator</fullName>
    </submittedName>
</protein>
<name>A0A1Z4C4T2_9GAMM</name>
<dbReference type="KEGG" id="mpsy:CEK71_22050"/>
<reference evidence="2 3" key="1">
    <citation type="submission" date="2017-06" db="EMBL/GenBank/DDBJ databases">
        <title>Genome Sequencing of the methanotroph Methylovulum psychrotolerants str. HV10-M2 isolated from a high-altitude environment.</title>
        <authorList>
            <person name="Mateos-Rivera A."/>
        </authorList>
    </citation>
    <scope>NUCLEOTIDE SEQUENCE [LARGE SCALE GENOMIC DNA]</scope>
    <source>
        <strain evidence="2 3">HV10_M2</strain>
    </source>
</reference>
<evidence type="ECO:0000313" key="3">
    <source>
        <dbReference type="Proteomes" id="UP000197019"/>
    </source>
</evidence>
<dbReference type="PANTHER" id="PTHR33169:SF14">
    <property type="entry name" value="TRANSCRIPTIONAL REGULATOR RV3488"/>
    <property type="match status" value="1"/>
</dbReference>
<dbReference type="SUPFAM" id="SSF46785">
    <property type="entry name" value="Winged helix' DNA-binding domain"/>
    <property type="match status" value="1"/>
</dbReference>
<dbReference type="EMBL" id="CP022129">
    <property type="protein sequence ID" value="ASF48520.1"/>
    <property type="molecule type" value="Genomic_DNA"/>
</dbReference>
<dbReference type="OrthoDB" id="120743at2"/>
<dbReference type="InterPro" id="IPR052509">
    <property type="entry name" value="Metal_resp_DNA-bind_regulator"/>
</dbReference>
<dbReference type="Gene3D" id="1.10.10.10">
    <property type="entry name" value="Winged helix-like DNA-binding domain superfamily/Winged helix DNA-binding domain"/>
    <property type="match status" value="1"/>
</dbReference>
<proteinExistence type="predicted"/>
<dbReference type="InterPro" id="IPR005149">
    <property type="entry name" value="Tscrpt_reg_PadR_N"/>
</dbReference>
<dbReference type="InterPro" id="IPR036390">
    <property type="entry name" value="WH_DNA-bd_sf"/>
</dbReference>
<feature type="domain" description="Transcription regulator PadR N-terminal" evidence="1">
    <location>
        <begin position="20"/>
        <end position="94"/>
    </location>
</feature>
<sequence>MTKPTQQKLVTLGDLEKFILLAILNNRNYCYGVEIKNNIKERIDKDISVGALYTTLDRLENKGLVKAELGEATEERGGRAKKYFQVTALGQKTLYASLREVAQMQTNSKPIAI</sequence>
<organism evidence="2 3">
    <name type="scientific">Methylovulum psychrotolerans</name>
    <dbReference type="NCBI Taxonomy" id="1704499"/>
    <lineage>
        <taxon>Bacteria</taxon>
        <taxon>Pseudomonadati</taxon>
        <taxon>Pseudomonadota</taxon>
        <taxon>Gammaproteobacteria</taxon>
        <taxon>Methylococcales</taxon>
        <taxon>Methylococcaceae</taxon>
        <taxon>Methylovulum</taxon>
    </lineage>
</organism>
<gene>
    <name evidence="2" type="ORF">CEK71_22050</name>
</gene>